<dbReference type="EMBL" id="JAESVN010000002">
    <property type="protein sequence ID" value="MBL4916839.1"/>
    <property type="molecule type" value="Genomic_DNA"/>
</dbReference>
<name>A0A8K0V6V6_9RHOB</name>
<dbReference type="GO" id="GO:0016791">
    <property type="term" value="F:phosphatase activity"/>
    <property type="evidence" value="ECO:0007669"/>
    <property type="project" value="TreeGrafter"/>
</dbReference>
<dbReference type="Proteomes" id="UP000648908">
    <property type="component" value="Unassembled WGS sequence"/>
</dbReference>
<dbReference type="AlphaFoldDB" id="A0A8K0V6V6"/>
<evidence type="ECO:0000313" key="1">
    <source>
        <dbReference type="EMBL" id="MBL4916839.1"/>
    </source>
</evidence>
<evidence type="ECO:0000313" key="2">
    <source>
        <dbReference type="Proteomes" id="UP000648908"/>
    </source>
</evidence>
<protein>
    <submittedName>
        <fullName evidence="1">Histidine phosphatase family protein</fullName>
    </submittedName>
</protein>
<dbReference type="PANTHER" id="PTHR48100">
    <property type="entry name" value="BROAD-SPECIFICITY PHOSPHATASE YOR283W-RELATED"/>
    <property type="match status" value="1"/>
</dbReference>
<proteinExistence type="predicted"/>
<accession>A0A8K0V6V6</accession>
<dbReference type="InterPro" id="IPR050275">
    <property type="entry name" value="PGM_Phosphatase"/>
</dbReference>
<dbReference type="InterPro" id="IPR013078">
    <property type="entry name" value="His_Pase_superF_clade-1"/>
</dbReference>
<dbReference type="InterPro" id="IPR029033">
    <property type="entry name" value="His_PPase_superfam"/>
</dbReference>
<dbReference type="Gene3D" id="3.40.50.1240">
    <property type="entry name" value="Phosphoglycerate mutase-like"/>
    <property type="match status" value="1"/>
</dbReference>
<dbReference type="RefSeq" id="WP_202687646.1">
    <property type="nucleotide sequence ID" value="NZ_JAESVN010000002.1"/>
</dbReference>
<keyword evidence="2" id="KW-1185">Reference proteome</keyword>
<organism evidence="1 2">
    <name type="scientific">Szabonella alba</name>
    <dbReference type="NCBI Taxonomy" id="2804194"/>
    <lineage>
        <taxon>Bacteria</taxon>
        <taxon>Pseudomonadati</taxon>
        <taxon>Pseudomonadota</taxon>
        <taxon>Alphaproteobacteria</taxon>
        <taxon>Rhodobacterales</taxon>
        <taxon>Paracoccaceae</taxon>
        <taxon>Szabonella</taxon>
    </lineage>
</organism>
<dbReference type="Pfam" id="PF00300">
    <property type="entry name" value="His_Phos_1"/>
    <property type="match status" value="1"/>
</dbReference>
<comment type="caution">
    <text evidence="1">The sequence shown here is derived from an EMBL/GenBank/DDBJ whole genome shotgun (WGS) entry which is preliminary data.</text>
</comment>
<reference evidence="1" key="1">
    <citation type="submission" date="2021-01" db="EMBL/GenBank/DDBJ databases">
        <title>Tabrizicola alba sp. nov. a motile alkaliphilic bacterium isolated from a soda lake.</title>
        <authorList>
            <person name="Szuroczki S."/>
            <person name="Abbaszade G."/>
            <person name="Schumann P."/>
            <person name="Toth E."/>
        </authorList>
    </citation>
    <scope>NUCLEOTIDE SEQUENCE</scope>
    <source>
        <strain evidence="1">DMG-N-6</strain>
    </source>
</reference>
<dbReference type="GO" id="GO:0005737">
    <property type="term" value="C:cytoplasm"/>
    <property type="evidence" value="ECO:0007669"/>
    <property type="project" value="TreeGrafter"/>
</dbReference>
<dbReference type="SMART" id="SM00855">
    <property type="entry name" value="PGAM"/>
    <property type="match status" value="1"/>
</dbReference>
<dbReference type="SUPFAM" id="SSF53254">
    <property type="entry name" value="Phosphoglycerate mutase-like"/>
    <property type="match status" value="1"/>
</dbReference>
<dbReference type="CDD" id="cd07067">
    <property type="entry name" value="HP_PGM_like"/>
    <property type="match status" value="1"/>
</dbReference>
<gene>
    <name evidence="1" type="ORF">JL811_06345</name>
</gene>
<dbReference type="PANTHER" id="PTHR48100:SF57">
    <property type="entry name" value="PHOSPHOGLYCERATE MUTASE"/>
    <property type="match status" value="1"/>
</dbReference>
<sequence>MQKFHFIRHAQSHHNALARPGEPDPMVRDAALTDLGHRQAQALGAEIGDAEGIELVVISPFTRTIQTGLHAFTGSKAPRVILDLHREHLDSYCDVGSDPAALAQSFPDLDFSQLRNPWWYVDPASDAPYAKEPPEMLAERVGAFAAWLKARPEQTIAVVSHGTFLWHLTGHRFANAERLIAGL</sequence>